<proteinExistence type="predicted"/>
<sequence length="96" mass="11160">MKHPLGSVKTVRLLDSKKSNQLPRQEFLPKQSETEELLYGIFQKIHPSVDEDTAIMGVCLSLFEVADRASVRKCQLYWRTERRVNDVIKDKINDDI</sequence>
<dbReference type="Proteomes" id="UP001519349">
    <property type="component" value="Unassembled WGS sequence"/>
</dbReference>
<keyword evidence="2" id="KW-1185">Reference proteome</keyword>
<organism evidence="1 2">
    <name type="scientific">Streptococcus panodentis</name>
    <dbReference type="NCBI Taxonomy" id="1581472"/>
    <lineage>
        <taxon>Bacteria</taxon>
        <taxon>Bacillati</taxon>
        <taxon>Bacillota</taxon>
        <taxon>Bacilli</taxon>
        <taxon>Lactobacillales</taxon>
        <taxon>Streptococcaceae</taxon>
        <taxon>Streptococcus</taxon>
    </lineage>
</organism>
<gene>
    <name evidence="1" type="ORF">DHL47_05935</name>
</gene>
<evidence type="ECO:0000313" key="1">
    <source>
        <dbReference type="EMBL" id="MBP2620882.1"/>
    </source>
</evidence>
<dbReference type="EMBL" id="QFAY01000010">
    <property type="protein sequence ID" value="MBP2620882.1"/>
    <property type="molecule type" value="Genomic_DNA"/>
</dbReference>
<accession>A0ABS5AWD2</accession>
<comment type="caution">
    <text evidence="1">The sequence shown here is derived from an EMBL/GenBank/DDBJ whole genome shotgun (WGS) entry which is preliminary data.</text>
</comment>
<reference evidence="1 2" key="1">
    <citation type="submission" date="2018-05" db="EMBL/GenBank/DDBJ databases">
        <title>Draft genome sequence of Streptococcus panodentis CCUG 70867T.</title>
        <authorList>
            <person name="Salva-Serra F."/>
            <person name="Mendez V."/>
            <person name="Jaen-Luchoro D."/>
            <person name="Gonzales-Siles L."/>
            <person name="Karlsson R."/>
            <person name="Engstrom-Jakobsson H."/>
            <person name="Busquets A."/>
            <person name="Gomila M."/>
            <person name="Pineiro-Iglesias B."/>
            <person name="Bennasar-Figueras A."/>
            <person name="Seeger M."/>
            <person name="Moore E."/>
        </authorList>
    </citation>
    <scope>NUCLEOTIDE SEQUENCE [LARGE SCALE GENOMIC DNA]</scope>
    <source>
        <strain evidence="1 2">CCUG 70867</strain>
    </source>
</reference>
<name>A0ABS5AWD2_9STRE</name>
<protein>
    <submittedName>
        <fullName evidence="1">Uncharacterized protein</fullName>
    </submittedName>
</protein>
<evidence type="ECO:0000313" key="2">
    <source>
        <dbReference type="Proteomes" id="UP001519349"/>
    </source>
</evidence>